<evidence type="ECO:0000313" key="4">
    <source>
        <dbReference type="Proteomes" id="UP000332933"/>
    </source>
</evidence>
<keyword evidence="4" id="KW-1185">Reference proteome</keyword>
<dbReference type="OrthoDB" id="69638at2759"/>
<feature type="region of interest" description="Disordered" evidence="1">
    <location>
        <begin position="834"/>
        <end position="856"/>
    </location>
</feature>
<dbReference type="Gene3D" id="2.30.30.140">
    <property type="match status" value="1"/>
</dbReference>
<organism evidence="3 4">
    <name type="scientific">Aphanomyces stellatus</name>
    <dbReference type="NCBI Taxonomy" id="120398"/>
    <lineage>
        <taxon>Eukaryota</taxon>
        <taxon>Sar</taxon>
        <taxon>Stramenopiles</taxon>
        <taxon>Oomycota</taxon>
        <taxon>Saprolegniomycetes</taxon>
        <taxon>Saprolegniales</taxon>
        <taxon>Verrucalvaceae</taxon>
        <taxon>Aphanomyces</taxon>
    </lineage>
</organism>
<name>A0A485KIM8_9STRA</name>
<feature type="compositionally biased region" description="Polar residues" evidence="1">
    <location>
        <begin position="74"/>
        <end position="93"/>
    </location>
</feature>
<protein>
    <submittedName>
        <fullName evidence="3">Aste57867_7692 protein</fullName>
    </submittedName>
</protein>
<reference evidence="2" key="2">
    <citation type="submission" date="2019-06" db="EMBL/GenBank/DDBJ databases">
        <title>Genomics analysis of Aphanomyces spp. identifies a new class of oomycete effector associated with host adaptation.</title>
        <authorList>
            <person name="Gaulin E."/>
        </authorList>
    </citation>
    <scope>NUCLEOTIDE SEQUENCE</scope>
    <source>
        <strain evidence="2">CBS 578.67</strain>
    </source>
</reference>
<proteinExistence type="predicted"/>
<evidence type="ECO:0000313" key="3">
    <source>
        <dbReference type="EMBL" id="VFT84595.1"/>
    </source>
</evidence>
<reference evidence="3 4" key="1">
    <citation type="submission" date="2019-03" db="EMBL/GenBank/DDBJ databases">
        <authorList>
            <person name="Gaulin E."/>
            <person name="Dumas B."/>
        </authorList>
    </citation>
    <scope>NUCLEOTIDE SEQUENCE [LARGE SCALE GENOMIC DNA]</scope>
    <source>
        <strain evidence="3">CBS 568.67</strain>
    </source>
</reference>
<evidence type="ECO:0000256" key="1">
    <source>
        <dbReference type="SAM" id="MobiDB-lite"/>
    </source>
</evidence>
<dbReference type="AlphaFoldDB" id="A0A485KIM8"/>
<feature type="region of interest" description="Disordered" evidence="1">
    <location>
        <begin position="13"/>
        <end position="93"/>
    </location>
</feature>
<sequence length="871" mass="96690">MALVQPVEPVPVAASASAGLRRSTSKSFTHGHEMMPSHRSSRTKLLRAVDRNTSKSFNHGSGRDSMSRVRRTQGSHLEMSHTSAQTPSFSRPISVSSVAPASTRLSGTTSRTNYPLTKTSFAPTLDMASQWHRGDYVLAKYRHSDDYFAGHIQHIHGHVFEIVFDDGSVDANVPAANIQTRLDPESLLDVVYIPLDDLDENDHELALDAVSTPLMLDLAVLEKIKQAMPSVAHKIKFRPEMLHRTAAVLYTADDDYPPMFELSMFSYFTRQTAQVRHMREQQIQRLSTALSQVCLTSTDTTTTSVGDVVLVHTQPKCFFGNVQAIVQDEHEPSFAVLDIASNTVHPNVPATLLQTIDPRGDLSSQLHELLKLHDTLNPGAKVLVPFDAHLSVCTIRRRHTATRFDVQCDKSSNVLRHVKLDQLIAAPRPPNRKVTVVNQKSLVCGGTLFRQHERVAVQDEWAVTSGYITGINSNELVVIEYDNGQIDTCVPLKHLRKGIIDWDGNVDEFTPQPTPIARHAQIMDQNINYSEYSPMTIGIDPPGNAEETMDDDWVVLEHPISKAIERAKIATLHGNEFCDVEFLDGVVLTQVSLHNLERAGSLKFMKPSIFNTHDHVLAFNPRFKKYCTGQVAAVVERTYRIVFDYGETYEGVPHAMVTTLLDRSVLSPTKRITHNWVSANGFAADSVLCRGDIALHKAMCLPNIDTAAARATLTEGEAVLAQYCSSGKYFPAIVLRTHASAATVDVAFASSEIGTTISSNETFTIDRRHEVPMPFHLLGSPVSNELVMSQARPPAQRSSFLRHFSSKNKIMDATQPTVAHLYKAAKIPSLLRRFSSRKQSLKPGGGDDRGGRRPTMLTRMKTMFTTHANKY</sequence>
<dbReference type="EMBL" id="VJMH01004388">
    <property type="protein sequence ID" value="KAF0703078.1"/>
    <property type="molecule type" value="Genomic_DNA"/>
</dbReference>
<dbReference type="Proteomes" id="UP000332933">
    <property type="component" value="Unassembled WGS sequence"/>
</dbReference>
<evidence type="ECO:0000313" key="2">
    <source>
        <dbReference type="EMBL" id="KAF0703078.1"/>
    </source>
</evidence>
<gene>
    <name evidence="3" type="primary">Aste57867_7692</name>
    <name evidence="2" type="ORF">As57867_007663</name>
    <name evidence="3" type="ORF">ASTE57867_7692</name>
</gene>
<dbReference type="EMBL" id="CAADRA010004404">
    <property type="protein sequence ID" value="VFT84595.1"/>
    <property type="molecule type" value="Genomic_DNA"/>
</dbReference>
<accession>A0A485KIM8</accession>